<dbReference type="InterPro" id="IPR023865">
    <property type="entry name" value="Aliphatic_acid_kinase_CS"/>
</dbReference>
<dbReference type="GO" id="GO:0006085">
    <property type="term" value="P:acetyl-CoA biosynthetic process"/>
    <property type="evidence" value="ECO:0007669"/>
    <property type="project" value="UniProtKB-UniRule"/>
</dbReference>
<dbReference type="Pfam" id="PF00871">
    <property type="entry name" value="Acetate_kinase"/>
    <property type="match status" value="1"/>
</dbReference>
<comment type="function">
    <text evidence="9">Catalyzes the formation of acetyl phosphate from acetate and ATP. Can also catalyze the reverse reaction.</text>
</comment>
<dbReference type="EMBL" id="LNZC01000002">
    <property type="protein sequence ID" value="KTD81958.1"/>
    <property type="molecule type" value="Genomic_DNA"/>
</dbReference>
<dbReference type="InterPro" id="IPR043129">
    <property type="entry name" value="ATPase_NBD"/>
</dbReference>
<dbReference type="GO" id="GO:0008776">
    <property type="term" value="F:acetate kinase activity"/>
    <property type="evidence" value="ECO:0007669"/>
    <property type="project" value="UniProtKB-UniRule"/>
</dbReference>
<comment type="catalytic activity">
    <reaction evidence="9">
        <text>acetate + ATP = acetyl phosphate + ADP</text>
        <dbReference type="Rhea" id="RHEA:11352"/>
        <dbReference type="ChEBI" id="CHEBI:22191"/>
        <dbReference type="ChEBI" id="CHEBI:30089"/>
        <dbReference type="ChEBI" id="CHEBI:30616"/>
        <dbReference type="ChEBI" id="CHEBI:456216"/>
        <dbReference type="EC" id="2.7.2.1"/>
    </reaction>
</comment>
<dbReference type="InterPro" id="IPR004372">
    <property type="entry name" value="Ac/propionate_kinase"/>
</dbReference>
<comment type="similarity">
    <text evidence="1 9 10">Belongs to the acetokinase family.</text>
</comment>
<dbReference type="NCBIfam" id="TIGR00016">
    <property type="entry name" value="ackA"/>
    <property type="match status" value="1"/>
</dbReference>
<organism evidence="11 12">
    <name type="scientific">Legionella worsleiensis</name>
    <dbReference type="NCBI Taxonomy" id="45076"/>
    <lineage>
        <taxon>Bacteria</taxon>
        <taxon>Pseudomonadati</taxon>
        <taxon>Pseudomonadota</taxon>
        <taxon>Gammaproteobacteria</taxon>
        <taxon>Legionellales</taxon>
        <taxon>Legionellaceae</taxon>
        <taxon>Legionella</taxon>
    </lineage>
</organism>
<feature type="active site" description="Proton donor/acceptor" evidence="9">
    <location>
        <position position="148"/>
    </location>
</feature>
<gene>
    <name evidence="11" type="primary">ack</name>
    <name evidence="9" type="synonym">ackA</name>
    <name evidence="11" type="ORF">Lwor_0261</name>
</gene>
<keyword evidence="6 9" id="KW-0418">Kinase</keyword>
<dbReference type="PANTHER" id="PTHR21060">
    <property type="entry name" value="ACETATE KINASE"/>
    <property type="match status" value="1"/>
</dbReference>
<evidence type="ECO:0000256" key="6">
    <source>
        <dbReference type="ARBA" id="ARBA00022777"/>
    </source>
</evidence>
<feature type="binding site" evidence="9">
    <location>
        <position position="17"/>
    </location>
    <ligand>
        <name>ATP</name>
        <dbReference type="ChEBI" id="CHEBI:30616"/>
    </ligand>
</feature>
<evidence type="ECO:0000256" key="10">
    <source>
        <dbReference type="RuleBase" id="RU003835"/>
    </source>
</evidence>
<evidence type="ECO:0000256" key="1">
    <source>
        <dbReference type="ARBA" id="ARBA00008748"/>
    </source>
</evidence>
<comment type="subcellular location">
    <subcellularLocation>
        <location evidence="9">Cytoplasm</location>
    </subcellularLocation>
</comment>
<keyword evidence="5 9" id="KW-0547">Nucleotide-binding</keyword>
<protein>
    <recommendedName>
        <fullName evidence="9">Acetate kinase</fullName>
        <ecNumber evidence="9">2.7.2.1</ecNumber>
    </recommendedName>
    <alternativeName>
        <fullName evidence="9">Acetokinase</fullName>
    </alternativeName>
</protein>
<evidence type="ECO:0000313" key="12">
    <source>
        <dbReference type="Proteomes" id="UP000054662"/>
    </source>
</evidence>
<feature type="binding site" evidence="9">
    <location>
        <position position="10"/>
    </location>
    <ligand>
        <name>Mg(2+)</name>
        <dbReference type="ChEBI" id="CHEBI:18420"/>
    </ligand>
</feature>
<comment type="caution">
    <text evidence="11">The sequence shown here is derived from an EMBL/GenBank/DDBJ whole genome shotgun (WGS) entry which is preliminary data.</text>
</comment>
<comment type="subunit">
    <text evidence="9">Homodimer.</text>
</comment>
<feature type="binding site" evidence="9">
    <location>
        <begin position="326"/>
        <end position="330"/>
    </location>
    <ligand>
        <name>ATP</name>
        <dbReference type="ChEBI" id="CHEBI:30616"/>
    </ligand>
</feature>
<dbReference type="PROSITE" id="PS01075">
    <property type="entry name" value="ACETATE_KINASE_1"/>
    <property type="match status" value="1"/>
</dbReference>
<dbReference type="STRING" id="45076.Lwor_0261"/>
<dbReference type="PRINTS" id="PR00471">
    <property type="entry name" value="ACETATEKNASE"/>
</dbReference>
<evidence type="ECO:0000256" key="3">
    <source>
        <dbReference type="ARBA" id="ARBA00022679"/>
    </source>
</evidence>
<proteinExistence type="inferred from homology"/>
<dbReference type="GO" id="GO:0000287">
    <property type="term" value="F:magnesium ion binding"/>
    <property type="evidence" value="ECO:0007669"/>
    <property type="project" value="UniProtKB-UniRule"/>
</dbReference>
<keyword evidence="3 9" id="KW-0808">Transferase</keyword>
<feature type="binding site" evidence="9">
    <location>
        <position position="91"/>
    </location>
    <ligand>
        <name>substrate</name>
    </ligand>
</feature>
<dbReference type="Gene3D" id="3.30.420.40">
    <property type="match status" value="2"/>
</dbReference>
<feature type="site" description="Transition state stabilizer" evidence="9">
    <location>
        <position position="239"/>
    </location>
</feature>
<feature type="site" description="Transition state stabilizer" evidence="9">
    <location>
        <position position="179"/>
    </location>
</feature>
<dbReference type="OrthoDB" id="9802453at2"/>
<comment type="caution">
    <text evidence="9">Lacks conserved residue(s) required for the propagation of feature annotation.</text>
</comment>
<accession>A0A0W1AKY6</accession>
<dbReference type="PROSITE" id="PS01076">
    <property type="entry name" value="ACETATE_KINASE_2"/>
    <property type="match status" value="1"/>
</dbReference>
<dbReference type="UniPathway" id="UPA00340">
    <property type="reaction ID" value="UER00458"/>
</dbReference>
<keyword evidence="12" id="KW-1185">Reference proteome</keyword>
<evidence type="ECO:0000256" key="8">
    <source>
        <dbReference type="ARBA" id="ARBA00022842"/>
    </source>
</evidence>
<keyword evidence="7 9" id="KW-0067">ATP-binding</keyword>
<name>A0A0W1AKY6_9GAMM</name>
<dbReference type="EC" id="2.7.2.1" evidence="9"/>
<dbReference type="GO" id="GO:0006083">
    <property type="term" value="P:acetate metabolic process"/>
    <property type="evidence" value="ECO:0007669"/>
    <property type="project" value="TreeGrafter"/>
</dbReference>
<feature type="binding site" evidence="9">
    <location>
        <position position="357"/>
    </location>
    <ligand>
        <name>Mg(2+)</name>
        <dbReference type="ChEBI" id="CHEBI:18420"/>
    </ligand>
</feature>
<dbReference type="SUPFAM" id="SSF53067">
    <property type="entry name" value="Actin-like ATPase domain"/>
    <property type="match status" value="2"/>
</dbReference>
<dbReference type="AlphaFoldDB" id="A0A0W1AKY6"/>
<dbReference type="PATRIC" id="fig|45076.6.peg.287"/>
<comment type="pathway">
    <text evidence="9">Metabolic intermediate biosynthesis; acetyl-CoA biosynthesis; acetyl-CoA from acetate: step 1/2.</text>
</comment>
<keyword evidence="4 9" id="KW-0479">Metal-binding</keyword>
<dbReference type="GO" id="GO:0005829">
    <property type="term" value="C:cytosol"/>
    <property type="evidence" value="ECO:0007669"/>
    <property type="project" value="TreeGrafter"/>
</dbReference>
<dbReference type="RefSeq" id="WP_058492037.1">
    <property type="nucleotide sequence ID" value="NZ_CBCRUR010000002.1"/>
</dbReference>
<evidence type="ECO:0000256" key="4">
    <source>
        <dbReference type="ARBA" id="ARBA00022723"/>
    </source>
</evidence>
<dbReference type="Proteomes" id="UP000054662">
    <property type="component" value="Unassembled WGS sequence"/>
</dbReference>
<evidence type="ECO:0000313" key="11">
    <source>
        <dbReference type="EMBL" id="KTD81958.1"/>
    </source>
</evidence>
<evidence type="ECO:0000256" key="9">
    <source>
        <dbReference type="HAMAP-Rule" id="MF_00020"/>
    </source>
</evidence>
<evidence type="ECO:0000256" key="2">
    <source>
        <dbReference type="ARBA" id="ARBA00022490"/>
    </source>
</evidence>
<dbReference type="GO" id="GO:0005524">
    <property type="term" value="F:ATP binding"/>
    <property type="evidence" value="ECO:0007669"/>
    <property type="project" value="UniProtKB-KW"/>
</dbReference>
<keyword evidence="2 9" id="KW-0963">Cytoplasm</keyword>
<evidence type="ECO:0000256" key="5">
    <source>
        <dbReference type="ARBA" id="ARBA00022741"/>
    </source>
</evidence>
<dbReference type="InterPro" id="IPR000890">
    <property type="entry name" value="Aliphatic_acid_kin_short-chain"/>
</dbReference>
<comment type="cofactor">
    <cofactor evidence="9">
        <name>Mg(2+)</name>
        <dbReference type="ChEBI" id="CHEBI:18420"/>
    </cofactor>
    <cofactor evidence="9">
        <name>Mn(2+)</name>
        <dbReference type="ChEBI" id="CHEBI:29035"/>
    </cofactor>
    <text evidence="9">Mg(2+). Can also accept Mn(2+).</text>
</comment>
<feature type="binding site" evidence="9">
    <location>
        <begin position="206"/>
        <end position="210"/>
    </location>
    <ligand>
        <name>ATP</name>
        <dbReference type="ChEBI" id="CHEBI:30616"/>
    </ligand>
</feature>
<dbReference type="PIRSF" id="PIRSF000722">
    <property type="entry name" value="Acetate_prop_kin"/>
    <property type="match status" value="1"/>
</dbReference>
<evidence type="ECO:0000256" key="7">
    <source>
        <dbReference type="ARBA" id="ARBA00022840"/>
    </source>
</evidence>
<sequence>MTNTVVLIVNSGSSSVKFQVFDYTAELQLLAQGKITDLGTKPAFSVVDEIHHNQHTYKVLAPDFNHLQSIEEILNWINHQKNWTITAVAHRVVHGGMAFTQSVLVTADVLSQLKKLCPLAPLHQPHNLAAIEIIQGMYPQLPQFACFDTAFHAQHSPLYSVYALPEYLQKQGIRRYGFHGLSYEWVAKSVQENYPALAKGRIIAAHLGNGASLCAMQNGISIDTTMGLTALDGLPMGTRCGSLDPGAITYMLRELGLPPAKIEHILYNESGLLGLSGLTNNVRELLDSPNERAHFALDYFCLKTAQFIAMMAISLGGIDGLVFTGGIGENSEQIRTNILDKLQVFHPFSVLIIPANEEKMMAIHASALLHTK</sequence>
<reference evidence="11 12" key="1">
    <citation type="submission" date="2015-11" db="EMBL/GenBank/DDBJ databases">
        <title>Genomic analysis of 38 Legionella species identifies large and diverse effector repertoires.</title>
        <authorList>
            <person name="Burstein D."/>
            <person name="Amaro F."/>
            <person name="Zusman T."/>
            <person name="Lifshitz Z."/>
            <person name="Cohen O."/>
            <person name="Gilbert J.A."/>
            <person name="Pupko T."/>
            <person name="Shuman H.A."/>
            <person name="Segal G."/>
        </authorList>
    </citation>
    <scope>NUCLEOTIDE SEQUENCE [LARGE SCALE GENOMIC DNA]</scope>
    <source>
        <strain evidence="11 12">ATCC 49508</strain>
    </source>
</reference>
<dbReference type="HAMAP" id="MF_00020">
    <property type="entry name" value="Acetate_kinase"/>
    <property type="match status" value="1"/>
</dbReference>
<dbReference type="PANTHER" id="PTHR21060:SF21">
    <property type="entry name" value="ACETATE KINASE"/>
    <property type="match status" value="1"/>
</dbReference>
<keyword evidence="8 9" id="KW-0460">Magnesium</keyword>